<dbReference type="GO" id="GO:0016020">
    <property type="term" value="C:membrane"/>
    <property type="evidence" value="ECO:0007669"/>
    <property type="project" value="InterPro"/>
</dbReference>
<proteinExistence type="predicted"/>
<organism evidence="4 5">
    <name type="scientific">Mytilus coruscus</name>
    <name type="common">Sea mussel</name>
    <dbReference type="NCBI Taxonomy" id="42192"/>
    <lineage>
        <taxon>Eukaryota</taxon>
        <taxon>Metazoa</taxon>
        <taxon>Spiralia</taxon>
        <taxon>Lophotrochozoa</taxon>
        <taxon>Mollusca</taxon>
        <taxon>Bivalvia</taxon>
        <taxon>Autobranchia</taxon>
        <taxon>Pteriomorphia</taxon>
        <taxon>Mytilida</taxon>
        <taxon>Mytiloidea</taxon>
        <taxon>Mytilidae</taxon>
        <taxon>Mytilinae</taxon>
        <taxon>Mytilus</taxon>
    </lineage>
</organism>
<dbReference type="Proteomes" id="UP000507470">
    <property type="component" value="Unassembled WGS sequence"/>
</dbReference>
<dbReference type="AlphaFoldDB" id="A0A6J8D5V0"/>
<accession>A0A6J8D5V0</accession>
<feature type="signal peptide" evidence="2">
    <location>
        <begin position="1"/>
        <end position="17"/>
    </location>
</feature>
<evidence type="ECO:0000256" key="2">
    <source>
        <dbReference type="SAM" id="SignalP"/>
    </source>
</evidence>
<keyword evidence="2" id="KW-0732">Signal</keyword>
<keyword evidence="5" id="KW-1185">Reference proteome</keyword>
<name>A0A6J8D5V0_MYTCO</name>
<gene>
    <name evidence="4" type="ORF">MCOR_36964</name>
</gene>
<dbReference type="Gene3D" id="2.60.120.200">
    <property type="match status" value="1"/>
</dbReference>
<evidence type="ECO:0000313" key="5">
    <source>
        <dbReference type="Proteomes" id="UP000507470"/>
    </source>
</evidence>
<dbReference type="OrthoDB" id="6141628at2759"/>
<evidence type="ECO:0000256" key="1">
    <source>
        <dbReference type="SAM" id="Phobius"/>
    </source>
</evidence>
<sequence length="294" mass="32810">MLLTSKLLMLLVIYVNAISEIVNSSCTFDNGKCGWKVTGLAQYKWKLQRENTSHSSTGPDKDHKTASGLVVGLVIGGLLLACVVIVIVVLIRRHTFTSRPRETIRNNSGVYDYIGSHDLALPLTANHSSHIQNDGKNSNTAYAVCRNITLSDNPTLSDHKYSIVDQTAETRFNETRDGGTGTTNSYMELDPSVTGFNRTKLSNTHSNYEFAKPAVRETENKTGDQNQYALSEDGVYDHSGSNRNKELQDTIYNHAVDTIYGSGSHKRNDKGIEDTYDHFFRQKTEDDYDITTRT</sequence>
<keyword evidence="1" id="KW-1133">Transmembrane helix</keyword>
<reference evidence="4 5" key="1">
    <citation type="submission" date="2020-06" db="EMBL/GenBank/DDBJ databases">
        <authorList>
            <person name="Li R."/>
            <person name="Bekaert M."/>
        </authorList>
    </citation>
    <scope>NUCLEOTIDE SEQUENCE [LARGE SCALE GENOMIC DNA]</scope>
    <source>
        <strain evidence="5">wild</strain>
    </source>
</reference>
<dbReference type="PROSITE" id="PS50060">
    <property type="entry name" value="MAM_2"/>
    <property type="match status" value="1"/>
</dbReference>
<evidence type="ECO:0000259" key="3">
    <source>
        <dbReference type="PROSITE" id="PS50060"/>
    </source>
</evidence>
<feature type="transmembrane region" description="Helical" evidence="1">
    <location>
        <begin position="69"/>
        <end position="91"/>
    </location>
</feature>
<protein>
    <recommendedName>
        <fullName evidence="3">MAM domain-containing protein</fullName>
    </recommendedName>
</protein>
<dbReference type="InterPro" id="IPR000998">
    <property type="entry name" value="MAM_dom"/>
</dbReference>
<keyword evidence="1" id="KW-0812">Transmembrane</keyword>
<feature type="domain" description="MAM" evidence="3">
    <location>
        <begin position="24"/>
        <end position="75"/>
    </location>
</feature>
<evidence type="ECO:0000313" key="4">
    <source>
        <dbReference type="EMBL" id="CAC5403051.1"/>
    </source>
</evidence>
<dbReference type="EMBL" id="CACVKT020006658">
    <property type="protein sequence ID" value="CAC5403051.1"/>
    <property type="molecule type" value="Genomic_DNA"/>
</dbReference>
<keyword evidence="1" id="KW-0472">Membrane</keyword>
<feature type="chain" id="PRO_5026820783" description="MAM domain-containing protein" evidence="2">
    <location>
        <begin position="18"/>
        <end position="294"/>
    </location>
</feature>